<gene>
    <name evidence="1" type="ORF">ACFSX5_05790</name>
</gene>
<proteinExistence type="predicted"/>
<reference evidence="2" key="1">
    <citation type="journal article" date="2019" name="Int. J. Syst. Evol. Microbiol.">
        <title>The Global Catalogue of Microorganisms (GCM) 10K type strain sequencing project: providing services to taxonomists for standard genome sequencing and annotation.</title>
        <authorList>
            <consortium name="The Broad Institute Genomics Platform"/>
            <consortium name="The Broad Institute Genome Sequencing Center for Infectious Disease"/>
            <person name="Wu L."/>
            <person name="Ma J."/>
        </authorList>
    </citation>
    <scope>NUCLEOTIDE SEQUENCE [LARGE SCALE GENOMIC DNA]</scope>
    <source>
        <strain evidence="2">CCM 7427</strain>
    </source>
</reference>
<dbReference type="InterPro" id="IPR009579">
    <property type="entry name" value="DUF1192"/>
</dbReference>
<organism evidence="1 2">
    <name type="scientific">Devosia albogilva</name>
    <dbReference type="NCBI Taxonomy" id="429726"/>
    <lineage>
        <taxon>Bacteria</taxon>
        <taxon>Pseudomonadati</taxon>
        <taxon>Pseudomonadota</taxon>
        <taxon>Alphaproteobacteria</taxon>
        <taxon>Hyphomicrobiales</taxon>
        <taxon>Devosiaceae</taxon>
        <taxon>Devosia</taxon>
    </lineage>
</organism>
<sequence length="61" mass="6692">MDGDEVRKSARVHEIGQSLDGLSVEELEARIVVLEEEIVRLRAAVDARGSTRKAAEAAFKL</sequence>
<accession>A0ABW5QHQ0</accession>
<evidence type="ECO:0000313" key="1">
    <source>
        <dbReference type="EMBL" id="MFD2647308.1"/>
    </source>
</evidence>
<protein>
    <submittedName>
        <fullName evidence="1">DUF1192 domain-containing protein</fullName>
    </submittedName>
</protein>
<comment type="caution">
    <text evidence="1">The sequence shown here is derived from an EMBL/GenBank/DDBJ whole genome shotgun (WGS) entry which is preliminary data.</text>
</comment>
<keyword evidence="2" id="KW-1185">Reference proteome</keyword>
<dbReference type="EMBL" id="JBHUNP010000001">
    <property type="protein sequence ID" value="MFD2647308.1"/>
    <property type="molecule type" value="Genomic_DNA"/>
</dbReference>
<dbReference type="RefSeq" id="WP_386832338.1">
    <property type="nucleotide sequence ID" value="NZ_JBHUNP010000001.1"/>
</dbReference>
<evidence type="ECO:0000313" key="2">
    <source>
        <dbReference type="Proteomes" id="UP001597521"/>
    </source>
</evidence>
<name>A0ABW5QHQ0_9HYPH</name>
<dbReference type="Proteomes" id="UP001597521">
    <property type="component" value="Unassembled WGS sequence"/>
</dbReference>
<dbReference type="Pfam" id="PF06698">
    <property type="entry name" value="DUF1192"/>
    <property type="match status" value="1"/>
</dbReference>